<dbReference type="PANTHER" id="PTHR46840:SF2">
    <property type="entry name" value="ARMADILLO REPEAT-CONTAINING PROTEIN 1"/>
    <property type="match status" value="1"/>
</dbReference>
<reference evidence="6 7" key="1">
    <citation type="journal article" date="2023" name="BMC Biol.">
        <title>The compact genome of the sponge Oopsacas minuta (Hexactinellida) is lacking key metazoan core genes.</title>
        <authorList>
            <person name="Santini S."/>
            <person name="Schenkelaars Q."/>
            <person name="Jourda C."/>
            <person name="Duchesne M."/>
            <person name="Belahbib H."/>
            <person name="Rocher C."/>
            <person name="Selva M."/>
            <person name="Riesgo A."/>
            <person name="Vervoort M."/>
            <person name="Leys S.P."/>
            <person name="Kodjabachian L."/>
            <person name="Le Bivic A."/>
            <person name="Borchiellini C."/>
            <person name="Claverie J.M."/>
            <person name="Renard E."/>
        </authorList>
    </citation>
    <scope>NUCLEOTIDE SEQUENCE [LARGE SCALE GENOMIC DNA]</scope>
    <source>
        <strain evidence="6">SPO-2</strain>
    </source>
</reference>
<evidence type="ECO:0000313" key="7">
    <source>
        <dbReference type="Proteomes" id="UP001165289"/>
    </source>
</evidence>
<sequence length="307" mass="34942">MSFFGSIYTFKRSNSRIFTRASLLGKKMSLTPEIIDESPHAKPDTITESRNLVRRYKQLARDTSNRIRMVKDNSCVAALILFLDDEDTIVVQTSLETLSLLAQNPTNKKVMKSQEKLVFSLENIVLSHISDHETQVMAQQVLDSINFCARASLRRRSSYGGGSFISQNSRARTVVLQITSLDETNKALVEKQLLEMKGIISFTFNMSQQRCKVRIVESITGKELCRYLYRNLSLYAQQVVKNEEGEILLSYIHDSCDATGKDLPDYIPEDDMTHPIISGKAVARMDDESQPNFWGRLGTFISNTLYW</sequence>
<keyword evidence="3" id="KW-0496">Mitochondrion</keyword>
<evidence type="ECO:0000256" key="3">
    <source>
        <dbReference type="ARBA" id="ARBA00022787"/>
    </source>
</evidence>
<protein>
    <recommendedName>
        <fullName evidence="2">Armadillo repeat-containing protein 1</fullName>
    </recommendedName>
</protein>
<dbReference type="PANTHER" id="PTHR46840">
    <property type="entry name" value="ARMADILLO REPEAT-CONTAINING PROTEIN 1"/>
    <property type="match status" value="1"/>
</dbReference>
<keyword evidence="3" id="KW-1000">Mitochondrion outer membrane</keyword>
<accession>A0AAV7JP42</accession>
<organism evidence="6 7">
    <name type="scientific">Oopsacas minuta</name>
    <dbReference type="NCBI Taxonomy" id="111878"/>
    <lineage>
        <taxon>Eukaryota</taxon>
        <taxon>Metazoa</taxon>
        <taxon>Porifera</taxon>
        <taxon>Hexactinellida</taxon>
        <taxon>Hexasterophora</taxon>
        <taxon>Lyssacinosida</taxon>
        <taxon>Leucopsacidae</taxon>
        <taxon>Oopsacas</taxon>
    </lineage>
</organism>
<dbReference type="EMBL" id="JAKMXF010000310">
    <property type="protein sequence ID" value="KAI6650483.1"/>
    <property type="molecule type" value="Genomic_DNA"/>
</dbReference>
<dbReference type="SUPFAM" id="SSF48371">
    <property type="entry name" value="ARM repeat"/>
    <property type="match status" value="1"/>
</dbReference>
<proteinExistence type="predicted"/>
<evidence type="ECO:0000313" key="6">
    <source>
        <dbReference type="EMBL" id="KAI6650483.1"/>
    </source>
</evidence>
<evidence type="ECO:0000256" key="4">
    <source>
        <dbReference type="ARBA" id="ARBA00023764"/>
    </source>
</evidence>
<dbReference type="InterPro" id="IPR016617">
    <property type="entry name" value="ARMC1"/>
</dbReference>
<evidence type="ECO:0000256" key="1">
    <source>
        <dbReference type="ARBA" id="ARBA00004294"/>
    </source>
</evidence>
<comment type="function">
    <text evidence="4">In association with mitochondrial contact site and cristae organizing system (MICOS) complex components and mitochondrial outer membrane sorting assembly machinery (SAM) complex components may regulate mitochondrial dynamics playing a role in determining mitochondrial length, distribution and motility.</text>
</comment>
<keyword evidence="3" id="KW-0472">Membrane</keyword>
<dbReference type="InterPro" id="IPR016024">
    <property type="entry name" value="ARM-type_fold"/>
</dbReference>
<evidence type="ECO:0000256" key="5">
    <source>
        <dbReference type="ARBA" id="ARBA00046478"/>
    </source>
</evidence>
<comment type="subcellular location">
    <subcellularLocation>
        <location evidence="1">Mitochondrion outer membrane</location>
    </subcellularLocation>
</comment>
<gene>
    <name evidence="6" type="ORF">LOD99_7535</name>
</gene>
<name>A0AAV7JP42_9METZ</name>
<comment type="caution">
    <text evidence="6">The sequence shown here is derived from an EMBL/GenBank/DDBJ whole genome shotgun (WGS) entry which is preliminary data.</text>
</comment>
<dbReference type="GO" id="GO:0005741">
    <property type="term" value="C:mitochondrial outer membrane"/>
    <property type="evidence" value="ECO:0007669"/>
    <property type="project" value="UniProtKB-SubCell"/>
</dbReference>
<dbReference type="InterPro" id="IPR011989">
    <property type="entry name" value="ARM-like"/>
</dbReference>
<dbReference type="Gene3D" id="1.25.10.10">
    <property type="entry name" value="Leucine-rich Repeat Variant"/>
    <property type="match status" value="1"/>
</dbReference>
<comment type="subunit">
    <text evidence="5">Interacts with mitochondrial contact site and cristae organizing system (MICOS) complex components IMMT/MIC60 and MICOS10/MIC10. Interacts with mitochondrial outer membrane sorting assembly machinery (SAM) complex components SAMM50 and MTX1.</text>
</comment>
<keyword evidence="7" id="KW-1185">Reference proteome</keyword>
<dbReference type="AlphaFoldDB" id="A0AAV7JP42"/>
<dbReference type="Proteomes" id="UP001165289">
    <property type="component" value="Unassembled WGS sequence"/>
</dbReference>
<evidence type="ECO:0000256" key="2">
    <source>
        <dbReference type="ARBA" id="ARBA00013732"/>
    </source>
</evidence>